<feature type="transmembrane region" description="Helical" evidence="4">
    <location>
        <begin position="119"/>
        <end position="138"/>
    </location>
</feature>
<name>A0A8C0BDZ7_9AVES</name>
<evidence type="ECO:0000256" key="2">
    <source>
        <dbReference type="ARBA" id="ARBA00022900"/>
    </source>
</evidence>
<proteinExistence type="predicted"/>
<dbReference type="PRINTS" id="PR00759">
    <property type="entry name" value="BASICPTASE"/>
</dbReference>
<dbReference type="PANTHER" id="PTHR47247">
    <property type="entry name" value="KUNITZ-TYPE PROTEASE INHIBITOR 2"/>
    <property type="match status" value="1"/>
</dbReference>
<keyword evidence="4" id="KW-0812">Transmembrane</keyword>
<dbReference type="PANTHER" id="PTHR47247:SF1">
    <property type="entry name" value="KUNITZ-TYPE PROTEASE INHIBITOR 2"/>
    <property type="match status" value="1"/>
</dbReference>
<dbReference type="CDD" id="cd22622">
    <property type="entry name" value="Kunitz_HAI2_2-like"/>
    <property type="match status" value="1"/>
</dbReference>
<dbReference type="SMART" id="SM00131">
    <property type="entry name" value="KU"/>
    <property type="match status" value="1"/>
</dbReference>
<keyword evidence="7" id="KW-1185">Reference proteome</keyword>
<evidence type="ECO:0000256" key="3">
    <source>
        <dbReference type="ARBA" id="ARBA00023157"/>
    </source>
</evidence>
<dbReference type="InterPro" id="IPR002223">
    <property type="entry name" value="Kunitz_BPTI"/>
</dbReference>
<reference evidence="6" key="2">
    <citation type="submission" date="2025-09" db="UniProtKB">
        <authorList>
            <consortium name="Ensembl"/>
        </authorList>
    </citation>
    <scope>IDENTIFICATION</scope>
</reference>
<reference evidence="6" key="1">
    <citation type="submission" date="2025-08" db="UniProtKB">
        <authorList>
            <consortium name="Ensembl"/>
        </authorList>
    </citation>
    <scope>IDENTIFICATION</scope>
</reference>
<keyword evidence="4" id="KW-1133">Transmembrane helix</keyword>
<sequence>NLTATLGAAESLSPHHHFLGQRQENLGGGLCPTYPSLKFLPTPAYCTVPRVTGPCRASFLRWYYSPANRTCRQFIYGGCRGNKNNYQHEEECLKRCSPKPEDIGGTGADSRSDFLSTKVLALGVLLAVLAAILLGYVTDIALKTCRRKPELPGVGTGWSPSDYKEYLMSNAYTL</sequence>
<dbReference type="Ensembl" id="ENSBJAT00000015984.1">
    <property type="protein sequence ID" value="ENSBJAP00000015561.1"/>
    <property type="gene ID" value="ENSBJAG00000010302.1"/>
</dbReference>
<evidence type="ECO:0000313" key="7">
    <source>
        <dbReference type="Proteomes" id="UP000694555"/>
    </source>
</evidence>
<keyword evidence="4" id="KW-0472">Membrane</keyword>
<dbReference type="InterPro" id="IPR020901">
    <property type="entry name" value="Prtase_inh_Kunz-CS"/>
</dbReference>
<dbReference type="AlphaFoldDB" id="A0A8C0BDZ7"/>
<dbReference type="InterPro" id="IPR036880">
    <property type="entry name" value="Kunitz_BPTI_sf"/>
</dbReference>
<evidence type="ECO:0000259" key="5">
    <source>
        <dbReference type="PROSITE" id="PS50279"/>
    </source>
</evidence>
<evidence type="ECO:0000256" key="1">
    <source>
        <dbReference type="ARBA" id="ARBA00022690"/>
    </source>
</evidence>
<organism evidence="6 7">
    <name type="scientific">Buteo japonicus</name>
    <dbReference type="NCBI Taxonomy" id="224669"/>
    <lineage>
        <taxon>Eukaryota</taxon>
        <taxon>Metazoa</taxon>
        <taxon>Chordata</taxon>
        <taxon>Craniata</taxon>
        <taxon>Vertebrata</taxon>
        <taxon>Euteleostomi</taxon>
        <taxon>Archelosauria</taxon>
        <taxon>Archosauria</taxon>
        <taxon>Dinosauria</taxon>
        <taxon>Saurischia</taxon>
        <taxon>Theropoda</taxon>
        <taxon>Coelurosauria</taxon>
        <taxon>Aves</taxon>
        <taxon>Neognathae</taxon>
        <taxon>Neoaves</taxon>
        <taxon>Telluraves</taxon>
        <taxon>Accipitrimorphae</taxon>
        <taxon>Accipitriformes</taxon>
        <taxon>Accipitridae</taxon>
        <taxon>Accipitrinae</taxon>
        <taxon>Buteo</taxon>
    </lineage>
</organism>
<keyword evidence="3" id="KW-1015">Disulfide bond</keyword>
<dbReference type="Gene3D" id="4.10.410.10">
    <property type="entry name" value="Pancreatic trypsin inhibitor Kunitz domain"/>
    <property type="match status" value="1"/>
</dbReference>
<evidence type="ECO:0000256" key="4">
    <source>
        <dbReference type="SAM" id="Phobius"/>
    </source>
</evidence>
<dbReference type="FunFam" id="4.10.410.10:FF:000006">
    <property type="entry name" value="Serine peptidase inhibitor, Kunitz type 1"/>
    <property type="match status" value="1"/>
</dbReference>
<dbReference type="PROSITE" id="PS50279">
    <property type="entry name" value="BPTI_KUNITZ_2"/>
    <property type="match status" value="1"/>
</dbReference>
<feature type="domain" description="BPTI/Kunitz inhibitor" evidence="5">
    <location>
        <begin position="46"/>
        <end position="96"/>
    </location>
</feature>
<dbReference type="Proteomes" id="UP000694555">
    <property type="component" value="Unplaced"/>
</dbReference>
<protein>
    <recommendedName>
        <fullName evidence="5">BPTI/Kunitz inhibitor domain-containing protein</fullName>
    </recommendedName>
</protein>
<dbReference type="Pfam" id="PF00014">
    <property type="entry name" value="Kunitz_BPTI"/>
    <property type="match status" value="1"/>
</dbReference>
<dbReference type="GO" id="GO:0004867">
    <property type="term" value="F:serine-type endopeptidase inhibitor activity"/>
    <property type="evidence" value="ECO:0007669"/>
    <property type="project" value="UniProtKB-KW"/>
</dbReference>
<keyword evidence="2" id="KW-0722">Serine protease inhibitor</keyword>
<accession>A0A8C0BDZ7</accession>
<keyword evidence="1" id="KW-0646">Protease inhibitor</keyword>
<dbReference type="PROSITE" id="PS00280">
    <property type="entry name" value="BPTI_KUNITZ_1"/>
    <property type="match status" value="1"/>
</dbReference>
<dbReference type="SUPFAM" id="SSF57362">
    <property type="entry name" value="BPTI-like"/>
    <property type="match status" value="1"/>
</dbReference>
<evidence type="ECO:0000313" key="6">
    <source>
        <dbReference type="Ensembl" id="ENSBJAP00000015561.1"/>
    </source>
</evidence>